<dbReference type="InterPro" id="IPR049174">
    <property type="entry name" value="Beta-AFase-like"/>
</dbReference>
<dbReference type="AlphaFoldDB" id="A0A9P7Y7R1"/>
<protein>
    <recommendedName>
        <fullName evidence="5">Glycoside hydrolase family 127 protein</fullName>
    </recommendedName>
</protein>
<evidence type="ECO:0000259" key="2">
    <source>
        <dbReference type="Pfam" id="PF20737"/>
    </source>
</evidence>
<dbReference type="Proteomes" id="UP000824998">
    <property type="component" value="Unassembled WGS sequence"/>
</dbReference>
<evidence type="ECO:0000259" key="1">
    <source>
        <dbReference type="Pfam" id="PF07944"/>
    </source>
</evidence>
<dbReference type="InterPro" id="IPR049049">
    <property type="entry name" value="Beta-AFase-like_GH127_C"/>
</dbReference>
<dbReference type="OrthoDB" id="654211at2759"/>
<dbReference type="InterPro" id="IPR012878">
    <property type="entry name" value="Beta-AFase-like_GH127_cat"/>
</dbReference>
<dbReference type="PANTHER" id="PTHR43465">
    <property type="entry name" value="DUF1680 DOMAIN PROTEIN (AFU_ORTHOLOGUE AFUA_1G08910)"/>
    <property type="match status" value="1"/>
</dbReference>
<feature type="domain" description="Non-reducing end beta-L-arabinofuranosidase-like GH127 catalytic" evidence="1">
    <location>
        <begin position="63"/>
        <end position="369"/>
    </location>
</feature>
<evidence type="ECO:0000313" key="3">
    <source>
        <dbReference type="EMBL" id="KAG9228197.1"/>
    </source>
</evidence>
<dbReference type="EMBL" id="MU252025">
    <property type="protein sequence ID" value="KAG9228197.1"/>
    <property type="molecule type" value="Genomic_DNA"/>
</dbReference>
<name>A0A9P7Y7R1_9HELO</name>
<proteinExistence type="predicted"/>
<dbReference type="GO" id="GO:0005975">
    <property type="term" value="P:carbohydrate metabolic process"/>
    <property type="evidence" value="ECO:0007669"/>
    <property type="project" value="InterPro"/>
</dbReference>
<evidence type="ECO:0008006" key="5">
    <source>
        <dbReference type="Google" id="ProtNLM"/>
    </source>
</evidence>
<comment type="caution">
    <text evidence="3">The sequence shown here is derived from an EMBL/GenBank/DDBJ whole genome shotgun (WGS) entry which is preliminary data.</text>
</comment>
<dbReference type="Pfam" id="PF20737">
    <property type="entry name" value="Glyco_hydro127C"/>
    <property type="match status" value="1"/>
</dbReference>
<dbReference type="Pfam" id="PF07944">
    <property type="entry name" value="Beta-AFase-like_GH127_cat"/>
    <property type="match status" value="1"/>
</dbReference>
<accession>A0A9P7Y7R1</accession>
<evidence type="ECO:0000313" key="4">
    <source>
        <dbReference type="Proteomes" id="UP000824998"/>
    </source>
</evidence>
<dbReference type="InterPro" id="IPR008928">
    <property type="entry name" value="6-hairpin_glycosidase_sf"/>
</dbReference>
<organism evidence="3 4">
    <name type="scientific">Amylocarpus encephaloides</name>
    <dbReference type="NCBI Taxonomy" id="45428"/>
    <lineage>
        <taxon>Eukaryota</taxon>
        <taxon>Fungi</taxon>
        <taxon>Dikarya</taxon>
        <taxon>Ascomycota</taxon>
        <taxon>Pezizomycotina</taxon>
        <taxon>Leotiomycetes</taxon>
        <taxon>Helotiales</taxon>
        <taxon>Helotiales incertae sedis</taxon>
        <taxon>Amylocarpus</taxon>
    </lineage>
</organism>
<feature type="domain" description="Non-reducing end beta-L-arabinofuranosidase-like GH127 C-terminal" evidence="2">
    <location>
        <begin position="458"/>
        <end position="564"/>
    </location>
</feature>
<dbReference type="SUPFAM" id="SSF48208">
    <property type="entry name" value="Six-hairpin glycosidases"/>
    <property type="match status" value="1"/>
</dbReference>
<gene>
    <name evidence="3" type="ORF">BJ875DRAFT_538337</name>
</gene>
<reference evidence="3" key="1">
    <citation type="journal article" date="2021" name="IMA Fungus">
        <title>Genomic characterization of three marine fungi, including Emericellopsis atlantica sp. nov. with signatures of a generalist lifestyle and marine biomass degradation.</title>
        <authorList>
            <person name="Hagestad O.C."/>
            <person name="Hou L."/>
            <person name="Andersen J.H."/>
            <person name="Hansen E.H."/>
            <person name="Altermark B."/>
            <person name="Li C."/>
            <person name="Kuhnert E."/>
            <person name="Cox R.J."/>
            <person name="Crous P.W."/>
            <person name="Spatafora J.W."/>
            <person name="Lail K."/>
            <person name="Amirebrahimi M."/>
            <person name="Lipzen A."/>
            <person name="Pangilinan J."/>
            <person name="Andreopoulos W."/>
            <person name="Hayes R.D."/>
            <person name="Ng V."/>
            <person name="Grigoriev I.V."/>
            <person name="Jackson S.A."/>
            <person name="Sutton T.D.S."/>
            <person name="Dobson A.D.W."/>
            <person name="Rama T."/>
        </authorList>
    </citation>
    <scope>NUCLEOTIDE SEQUENCE</scope>
    <source>
        <strain evidence="3">TRa018bII</strain>
    </source>
</reference>
<sequence>MAHPQTSFSSTVFTSPTFIYRRRETAYKNTLPYQLDILKSTGRYDAFKLQWHECNSDKPDVWPDGYLNIHFTVVEREKRWSNLRDLHELYNAGHLIEGALAHKKCFGNDLLMGPILKYVDLICTTFGPGPDQKHGYPGHPEIELALMRLYEETKNPKHFALAEYFWEERGDPKGRDGRHYYDVEAEARGDKENERPAYCPKVKILLYQQAHQPILEQQTIEGHSVRAMYLLTRLADLVRTDGPSNDKTNPRMNALKSLWGNMVDKKWEGFGIEYFLPSSTDEGGCYAETCASIGVMMLAERLLQVELDGSYADIIELNFSNAVMTGMSATGKQFTYVNQLASSDKDLSKSAKWFTCASCPPNVTRLLGYIGGYIWNYAAEEQKGALVNIHLYTSAVLSIPVGDRTIDFEVRNAENVETTMKVRIPELSNAQVEKGYLTLPAEWTRQNPKFQLNIPLDVVALARGPIVYCAEDFDNAWVDDHFKSLAVDPACTISESNINDVAIGEPYYGLTVHNGASLLEVPSDLRPQLSLGSSPQDRKSSIEKLHFVPYVLRGNRGGKGHMRVGLRRSR</sequence>
<keyword evidence="4" id="KW-1185">Reference proteome</keyword>
<dbReference type="PANTHER" id="PTHR43465:SF2">
    <property type="entry name" value="DUF1680 DOMAIN PROTEIN (AFU_ORTHOLOGUE AFUA_1G08910)"/>
    <property type="match status" value="1"/>
</dbReference>